<dbReference type="Proteomes" id="UP000663827">
    <property type="component" value="Unassembled WGS sequence"/>
</dbReference>
<evidence type="ECO:0000313" key="2">
    <source>
        <dbReference type="Proteomes" id="UP000663827"/>
    </source>
</evidence>
<sequence length="227" mass="24865">MLEYRHQTNKIPHYGSLKGLPAFAQKRPLPLQLAPASTNHALFTTPVTTPRCNQKVAAAPPSSVMPNQAATSGFFPQFSGKGAPLPPSVNPRRSRQLVVEDRPLPYFEKRESDPASTAGKILMWAGTGEHHRGFEASTAKNGIVTDAICSTFDACLSKMVTHRDVWNAVVGAVEKENDLRSKRDAKKSNRPPLSLRVQCAELWVSQSETLCSSSPVLNQLVHWKSPS</sequence>
<gene>
    <name evidence="1" type="ORF">RDB_LOCUS73219</name>
</gene>
<proteinExistence type="predicted"/>
<organism evidence="1 2">
    <name type="scientific">Rhizoctonia solani</name>
    <dbReference type="NCBI Taxonomy" id="456999"/>
    <lineage>
        <taxon>Eukaryota</taxon>
        <taxon>Fungi</taxon>
        <taxon>Dikarya</taxon>
        <taxon>Basidiomycota</taxon>
        <taxon>Agaricomycotina</taxon>
        <taxon>Agaricomycetes</taxon>
        <taxon>Cantharellales</taxon>
        <taxon>Ceratobasidiaceae</taxon>
        <taxon>Rhizoctonia</taxon>
    </lineage>
</organism>
<dbReference type="EMBL" id="CAJNJQ010001471">
    <property type="protein sequence ID" value="CAE7139818.1"/>
    <property type="molecule type" value="Genomic_DNA"/>
</dbReference>
<comment type="caution">
    <text evidence="1">The sequence shown here is derived from an EMBL/GenBank/DDBJ whole genome shotgun (WGS) entry which is preliminary data.</text>
</comment>
<name>A0A8H3E1R7_9AGAM</name>
<reference evidence="1" key="1">
    <citation type="submission" date="2021-01" db="EMBL/GenBank/DDBJ databases">
        <authorList>
            <person name="Kaushik A."/>
        </authorList>
    </citation>
    <scope>NUCLEOTIDE SEQUENCE</scope>
    <source>
        <strain evidence="1">AG5</strain>
    </source>
</reference>
<protein>
    <submittedName>
        <fullName evidence="1">Uncharacterized protein</fullName>
    </submittedName>
</protein>
<accession>A0A8H3E1R7</accession>
<evidence type="ECO:0000313" key="1">
    <source>
        <dbReference type="EMBL" id="CAE7139818.1"/>
    </source>
</evidence>
<dbReference type="AlphaFoldDB" id="A0A8H3E1R7"/>